<dbReference type="PROSITE" id="PS51126">
    <property type="entry name" value="DILUTE"/>
    <property type="match status" value="1"/>
</dbReference>
<dbReference type="Gene3D" id="1.20.58.530">
    <property type="match status" value="1"/>
</dbReference>
<dbReference type="Gene3D" id="3.30.70.1590">
    <property type="match status" value="1"/>
</dbReference>
<dbReference type="Pfam" id="PF01843">
    <property type="entry name" value="DIL"/>
    <property type="match status" value="1"/>
</dbReference>
<evidence type="ECO:0000256" key="5">
    <source>
        <dbReference type="ARBA" id="ARBA00023054"/>
    </source>
</evidence>
<keyword evidence="6 9" id="KW-0518">Myosin</keyword>
<dbReference type="Gene3D" id="1.10.10.820">
    <property type="match status" value="1"/>
</dbReference>
<comment type="similarity">
    <text evidence="1">Belongs to the TRAFAC class myosin-kinesin ATPase superfamily. Myosin family. Plant myosin class XI subfamily.</text>
</comment>
<dbReference type="SMART" id="SM00242">
    <property type="entry name" value="MYSc"/>
    <property type="match status" value="1"/>
</dbReference>
<dbReference type="SUPFAM" id="SSF52540">
    <property type="entry name" value="P-loop containing nucleoside triphosphate hydrolases"/>
    <property type="match status" value="2"/>
</dbReference>
<evidence type="ECO:0000256" key="10">
    <source>
        <dbReference type="SAM" id="Coils"/>
    </source>
</evidence>
<dbReference type="Gene3D" id="1.20.5.190">
    <property type="match status" value="3"/>
</dbReference>
<evidence type="ECO:0000256" key="9">
    <source>
        <dbReference type="PROSITE-ProRule" id="PRU00782"/>
    </source>
</evidence>
<feature type="region of interest" description="Actin-binding" evidence="9">
    <location>
        <begin position="568"/>
        <end position="590"/>
    </location>
</feature>
<accession>A0AAW1RQS8</accession>
<keyword evidence="4 9" id="KW-0067">ATP-binding</keyword>
<evidence type="ECO:0000256" key="3">
    <source>
        <dbReference type="ARBA" id="ARBA00022741"/>
    </source>
</evidence>
<keyword evidence="15" id="KW-1185">Reference proteome</keyword>
<dbReference type="SMART" id="SM00015">
    <property type="entry name" value="IQ"/>
    <property type="match status" value="6"/>
</dbReference>
<dbReference type="GO" id="GO:0007015">
    <property type="term" value="P:actin filament organization"/>
    <property type="evidence" value="ECO:0007669"/>
    <property type="project" value="InterPro"/>
</dbReference>
<feature type="domain" description="Dilute" evidence="12">
    <location>
        <begin position="1195"/>
        <end position="1525"/>
    </location>
</feature>
<evidence type="ECO:0000313" key="14">
    <source>
        <dbReference type="EMBL" id="KAK9836002.1"/>
    </source>
</evidence>
<dbReference type="GO" id="GO:0000146">
    <property type="term" value="F:microfilament motor activity"/>
    <property type="evidence" value="ECO:0007669"/>
    <property type="project" value="TreeGrafter"/>
</dbReference>
<keyword evidence="3 9" id="KW-0547">Nucleotide-binding</keyword>
<dbReference type="EMBL" id="JALJOU010000027">
    <property type="protein sequence ID" value="KAK9836002.1"/>
    <property type="molecule type" value="Genomic_DNA"/>
</dbReference>
<evidence type="ECO:0000256" key="6">
    <source>
        <dbReference type="ARBA" id="ARBA00023123"/>
    </source>
</evidence>
<dbReference type="GO" id="GO:0016459">
    <property type="term" value="C:myosin complex"/>
    <property type="evidence" value="ECO:0007669"/>
    <property type="project" value="UniProtKB-KW"/>
</dbReference>
<sequence length="1648" mass="179966">MGVEDMTTLSYLNEPGVLWNLRCRYMLDAIYTYTGSILIAVNPFARLPHMYGPHMMEQYHGRDLGELSPHVYAIADAAYRQMRKEMRSQSILVSGESGAGKTETAKLIMQYLAWMGNEGVLVDGPSVEQQVLESNPLLEAFGNAKTVRNDNSSRFGKFVEIQFNAKGRISGAAVRTYLLERSRVVQLTDPERNYHIFYQLCAGATLEERAAWQLGAAAGFHYLNQSSCYELAGVDNAEEYKRTRRAMTLVGIPEAEQAAVCALVAAVLHLGNVAFADARGGEASAVAPGAPQRHLAATAALLGVDGEGLARALTTRTRHTTDGPIVSPIDVRAAADNRDSLAKTLYSRLFDWLVAKINTSIGQDPTAPTLVGVLDIYGFECFKENDFEQFCINLANEKLQQHFNQHVFKMEQAEYEREAIDWSYITFVDNQDVLDLIERRPLGILDILDEQCRFPRATHVDFANRMYAAPDVAKSPRFVKPKLDPTGFTIQHYAGGVQYRTAAFLAKNRDFVVGEHQALLQASARPFVAALFPAEAEANGNAPAGGRGDKVGQGYKFSSVGSRFKRQLGELMEALHRMEPHYIRCIKPNSFNRPNDFEPGNVLHQLRCGGVLEAVRISCAGFPTKLPFEDFVDHFWNLVPELLTRPDLDDAALAKAISAKAHLTGYQAGKSKIFLRAGQMAALDKLRTELLNASAVTLQRHARGFVLRRRYARLRRAAVTLQAGARGMAARALARRLRGEAAAVRIQTAWRRHVARARFLRVRRAVLAIQAAYRGLTARAVAADLRQQRAALALQAAWRGRMARQRFAAFRAAVVTLQSRWRGKRARRELRRRRAEAREAGRLLQDKQALEGRLREMERILATVQDQRNELKQQYKEERAAREAAEAAAAAVAARAEEDAAALRRSMAAEAQAAAEGRRAAEEEAEGMRMALASVRTAADAARAQLTAEQIGAQQRLAAFEKLKQDLETKAVGVKADLMTRLGNAIKQRDAAREEALLAAEKLNKLQEDLDAGLLTPAQPAAPAAAAVPAAAATPPGTDAGALDVRLYQEGMLDRARKYMGMPASPQRPGMHALDANGGAPPPGAPSLRTPPGYGLPGVPGGLGGRGPGGALGGLENGSAAGLEGLSDVDRRQRELYARQQQLLREQRSADQEKLLACISENLGFHNGRPLAALVIFRCCLQWRTFQADRTVLFDKVINAMGGQIERQQDNNACLAYWLSNTVTLLYLLQRNIKPASGGGYNSRMRTSPSSRGSSFFGSKGGSFASFFRSSGHTPSAAPSPMGEASIHGGAAGGFRQVEAKYPALLFKQQLDAFVQKIFPMLRDNVKKEITPQLAACIHAPRAATTRGRRGGLAADVASPRAPLAATSQLSAHWGNILAVLDGLLATLRANHCPAFLVRKLFQQLFSFVNVQLFNQLLLRRECCSFSNGEYVKTGLAEVENWIHAAGKEWVGESWDELRYIRQAVTFLVIHQKHKKSLEEITNDLCPVLSVQQLYRISTMYWDDRYNTETVSHEVLGRMKQLMVDNNTAASHSFLLDDDSSIPFSLDDIAALMEDKDMYAEVPVPASLEGSKSFDFLRRDLRRMGSLDGGGGGYDRSVYGGGYDRSVHSGGASPAAGAYGSAYGGGGAGGGGGGGPGHLPTLSSIGAG</sequence>
<keyword evidence="7 9" id="KW-0505">Motor protein</keyword>
<dbReference type="SMART" id="SM01132">
    <property type="entry name" value="DIL"/>
    <property type="match status" value="1"/>
</dbReference>
<dbReference type="Proteomes" id="UP001445335">
    <property type="component" value="Unassembled WGS sequence"/>
</dbReference>
<evidence type="ECO:0000259" key="12">
    <source>
        <dbReference type="PROSITE" id="PS51126"/>
    </source>
</evidence>
<dbReference type="InterPro" id="IPR002710">
    <property type="entry name" value="Dilute_dom"/>
</dbReference>
<dbReference type="GO" id="GO:0030048">
    <property type="term" value="P:actin filament-based movement"/>
    <property type="evidence" value="ECO:0007669"/>
    <property type="project" value="UniProtKB-ARBA"/>
</dbReference>
<dbReference type="InterPro" id="IPR037975">
    <property type="entry name" value="MyosinXI_CBD"/>
</dbReference>
<organism evidence="14 15">
    <name type="scientific">Elliptochloris bilobata</name>
    <dbReference type="NCBI Taxonomy" id="381761"/>
    <lineage>
        <taxon>Eukaryota</taxon>
        <taxon>Viridiplantae</taxon>
        <taxon>Chlorophyta</taxon>
        <taxon>core chlorophytes</taxon>
        <taxon>Trebouxiophyceae</taxon>
        <taxon>Trebouxiophyceae incertae sedis</taxon>
        <taxon>Elliptochloris clade</taxon>
        <taxon>Elliptochloris</taxon>
    </lineage>
</organism>
<dbReference type="InterPro" id="IPR001609">
    <property type="entry name" value="Myosin_head_motor_dom-like"/>
</dbReference>
<dbReference type="PANTHER" id="PTHR13140:SF781">
    <property type="entry name" value="MYOSIN-15"/>
    <property type="match status" value="1"/>
</dbReference>
<dbReference type="FunFam" id="1.10.10.820:FF:000001">
    <property type="entry name" value="Myosin heavy chain"/>
    <property type="match status" value="1"/>
</dbReference>
<proteinExistence type="inferred from homology"/>
<dbReference type="CDD" id="cd15475">
    <property type="entry name" value="MyosinXI_CBD"/>
    <property type="match status" value="1"/>
</dbReference>
<evidence type="ECO:0000256" key="4">
    <source>
        <dbReference type="ARBA" id="ARBA00022840"/>
    </source>
</evidence>
<feature type="domain" description="Myosin motor" evidence="13">
    <location>
        <begin position="1"/>
        <end position="688"/>
    </location>
</feature>
<keyword evidence="2" id="KW-0677">Repeat</keyword>
<dbReference type="PANTHER" id="PTHR13140">
    <property type="entry name" value="MYOSIN"/>
    <property type="match status" value="1"/>
</dbReference>
<evidence type="ECO:0000256" key="8">
    <source>
        <dbReference type="ARBA" id="ARBA00023203"/>
    </source>
</evidence>
<keyword evidence="8 9" id="KW-0009">Actin-binding</keyword>
<dbReference type="CDD" id="cd01384">
    <property type="entry name" value="MYSc_Myo11"/>
    <property type="match status" value="1"/>
</dbReference>
<evidence type="ECO:0000313" key="15">
    <source>
        <dbReference type="Proteomes" id="UP001445335"/>
    </source>
</evidence>
<dbReference type="GO" id="GO:0005737">
    <property type="term" value="C:cytoplasm"/>
    <property type="evidence" value="ECO:0007669"/>
    <property type="project" value="TreeGrafter"/>
</dbReference>
<dbReference type="InterPro" id="IPR000048">
    <property type="entry name" value="IQ_motif_EF-hand-BS"/>
</dbReference>
<dbReference type="PROSITE" id="PS50096">
    <property type="entry name" value="IQ"/>
    <property type="match status" value="6"/>
</dbReference>
<dbReference type="Gene3D" id="3.40.850.10">
    <property type="entry name" value="Kinesin motor domain"/>
    <property type="match status" value="1"/>
</dbReference>
<evidence type="ECO:0000259" key="13">
    <source>
        <dbReference type="PROSITE" id="PS51456"/>
    </source>
</evidence>
<comment type="caution">
    <text evidence="14">The sequence shown here is derived from an EMBL/GenBank/DDBJ whole genome shotgun (WGS) entry which is preliminary data.</text>
</comment>
<feature type="coiled-coil region" evidence="10">
    <location>
        <begin position="827"/>
        <end position="913"/>
    </location>
</feature>
<evidence type="ECO:0000256" key="2">
    <source>
        <dbReference type="ARBA" id="ARBA00022737"/>
    </source>
</evidence>
<dbReference type="GO" id="GO:0051015">
    <property type="term" value="F:actin filament binding"/>
    <property type="evidence" value="ECO:0007669"/>
    <property type="project" value="TreeGrafter"/>
</dbReference>
<dbReference type="Gene3D" id="1.20.120.720">
    <property type="entry name" value="Myosin VI head, motor domain, U50 subdomain"/>
    <property type="match status" value="1"/>
</dbReference>
<keyword evidence="5 10" id="KW-0175">Coiled coil</keyword>
<dbReference type="Pfam" id="PF00063">
    <property type="entry name" value="Myosin_head"/>
    <property type="match status" value="1"/>
</dbReference>
<dbReference type="GO" id="GO:0016020">
    <property type="term" value="C:membrane"/>
    <property type="evidence" value="ECO:0007669"/>
    <property type="project" value="TreeGrafter"/>
</dbReference>
<dbReference type="InterPro" id="IPR027417">
    <property type="entry name" value="P-loop_NTPase"/>
</dbReference>
<feature type="coiled-coil region" evidence="10">
    <location>
        <begin position="975"/>
        <end position="1009"/>
    </location>
</feature>
<evidence type="ECO:0000256" key="7">
    <source>
        <dbReference type="ARBA" id="ARBA00023175"/>
    </source>
</evidence>
<feature type="compositionally biased region" description="Gly residues" evidence="11">
    <location>
        <begin position="1095"/>
        <end position="1116"/>
    </location>
</feature>
<dbReference type="GO" id="GO:0005524">
    <property type="term" value="F:ATP binding"/>
    <property type="evidence" value="ECO:0007669"/>
    <property type="project" value="UniProtKB-UniRule"/>
</dbReference>
<protein>
    <submittedName>
        <fullName evidence="14">Uncharacterized protein</fullName>
    </submittedName>
</protein>
<dbReference type="InterPro" id="IPR036018">
    <property type="entry name" value="MYSc_Myo11"/>
</dbReference>
<reference evidence="14 15" key="1">
    <citation type="journal article" date="2024" name="Nat. Commun.">
        <title>Phylogenomics reveals the evolutionary origins of lichenization in chlorophyte algae.</title>
        <authorList>
            <person name="Puginier C."/>
            <person name="Libourel C."/>
            <person name="Otte J."/>
            <person name="Skaloud P."/>
            <person name="Haon M."/>
            <person name="Grisel S."/>
            <person name="Petersen M."/>
            <person name="Berrin J.G."/>
            <person name="Delaux P.M."/>
            <person name="Dal Grande F."/>
            <person name="Keller J."/>
        </authorList>
    </citation>
    <scope>NUCLEOTIDE SEQUENCE [LARGE SCALE GENOMIC DNA]</scope>
    <source>
        <strain evidence="14 15">SAG 245.80</strain>
    </source>
</reference>
<feature type="region of interest" description="Disordered" evidence="11">
    <location>
        <begin position="1065"/>
        <end position="1116"/>
    </location>
</feature>
<gene>
    <name evidence="14" type="ORF">WJX81_005192</name>
</gene>
<dbReference type="PRINTS" id="PR00193">
    <property type="entry name" value="MYOSINHEAVY"/>
</dbReference>
<name>A0AAW1RQS8_9CHLO</name>
<dbReference type="PROSITE" id="PS51456">
    <property type="entry name" value="MYOSIN_MOTOR"/>
    <property type="match status" value="1"/>
</dbReference>
<dbReference type="Pfam" id="PF00612">
    <property type="entry name" value="IQ"/>
    <property type="match status" value="4"/>
</dbReference>
<feature type="binding site" evidence="9">
    <location>
        <begin position="95"/>
        <end position="102"/>
    </location>
    <ligand>
        <name>ATP</name>
        <dbReference type="ChEBI" id="CHEBI:30616"/>
    </ligand>
</feature>
<evidence type="ECO:0000256" key="11">
    <source>
        <dbReference type="SAM" id="MobiDB-lite"/>
    </source>
</evidence>
<evidence type="ECO:0000256" key="1">
    <source>
        <dbReference type="ARBA" id="ARBA00008049"/>
    </source>
</evidence>
<dbReference type="InterPro" id="IPR036961">
    <property type="entry name" value="Kinesin_motor_dom_sf"/>
</dbReference>